<feature type="chain" id="PRO_5022237884" description="Lipoprotein" evidence="1">
    <location>
        <begin position="22"/>
        <end position="275"/>
    </location>
</feature>
<gene>
    <name evidence="2" type="ORF">FJV41_03460</name>
</gene>
<keyword evidence="1" id="KW-0732">Signal</keyword>
<feature type="signal peptide" evidence="1">
    <location>
        <begin position="1"/>
        <end position="21"/>
    </location>
</feature>
<protein>
    <recommendedName>
        <fullName evidence="4">Lipoprotein</fullName>
    </recommendedName>
</protein>
<dbReference type="Proteomes" id="UP000315369">
    <property type="component" value="Unassembled WGS sequence"/>
</dbReference>
<evidence type="ECO:0000313" key="2">
    <source>
        <dbReference type="EMBL" id="TQF17354.1"/>
    </source>
</evidence>
<organism evidence="2 3">
    <name type="scientific">Myxococcus llanfairpwllgwyngyllgogerychwyrndrobwllllantysiliogogogochensis</name>
    <dbReference type="NCBI Taxonomy" id="2590453"/>
    <lineage>
        <taxon>Bacteria</taxon>
        <taxon>Pseudomonadati</taxon>
        <taxon>Myxococcota</taxon>
        <taxon>Myxococcia</taxon>
        <taxon>Myxococcales</taxon>
        <taxon>Cystobacterineae</taxon>
        <taxon>Myxococcaceae</taxon>
        <taxon>Myxococcus</taxon>
    </lineage>
</organism>
<accession>A0A540X9K6</accession>
<evidence type="ECO:0000256" key="1">
    <source>
        <dbReference type="SAM" id="SignalP"/>
    </source>
</evidence>
<keyword evidence="3" id="KW-1185">Reference proteome</keyword>
<dbReference type="PROSITE" id="PS51257">
    <property type="entry name" value="PROKAR_LIPOPROTEIN"/>
    <property type="match status" value="1"/>
</dbReference>
<dbReference type="AlphaFoldDB" id="A0A540X9K6"/>
<dbReference type="RefSeq" id="WP_141640956.1">
    <property type="nucleotide sequence ID" value="NZ_VIFM01000008.1"/>
</dbReference>
<comment type="caution">
    <text evidence="2">The sequence shown here is derived from an EMBL/GenBank/DDBJ whole genome shotgun (WGS) entry which is preliminary data.</text>
</comment>
<dbReference type="EMBL" id="VIFM01000008">
    <property type="protein sequence ID" value="TQF17354.1"/>
    <property type="molecule type" value="Genomic_DNA"/>
</dbReference>
<dbReference type="OrthoDB" id="5497862at2"/>
<evidence type="ECO:0008006" key="4">
    <source>
        <dbReference type="Google" id="ProtNLM"/>
    </source>
</evidence>
<sequence>MRVLLALSVVIVVALGCSRSARPTTEAPKPEGTGLVFTSEGGDIITIVPLLPAEPRRALVQFHAPGDDLDGKVALHSVGDDNSYWTDWRGKRLRLVRLAPSQKSNGRNTLNRFDKEDPVTLYASEERSKKVDVEDVVELYQRQLADGTLTRAAAFDKAFWAASEERDLAEKVKTLNQTCGSNVAVQVAWDTVSDKELSEYPIGAYCAGPLEALEFLCRGSEEARRTVKSTLKRVECRNGAAYGGKVESGALQWTIAPAAGGMDTASYADFFLDHL</sequence>
<reference evidence="2 3" key="1">
    <citation type="submission" date="2019-06" db="EMBL/GenBank/DDBJ databases">
        <authorList>
            <person name="Livingstone P."/>
            <person name="Whitworth D."/>
        </authorList>
    </citation>
    <scope>NUCLEOTIDE SEQUENCE [LARGE SCALE GENOMIC DNA]</scope>
    <source>
        <strain evidence="2 3">AM401</strain>
    </source>
</reference>
<evidence type="ECO:0000313" key="3">
    <source>
        <dbReference type="Proteomes" id="UP000315369"/>
    </source>
</evidence>
<name>A0A540X9K6_9BACT</name>
<proteinExistence type="predicted"/>